<dbReference type="InterPro" id="IPR027417">
    <property type="entry name" value="P-loop_NTPase"/>
</dbReference>
<proteinExistence type="predicted"/>
<dbReference type="AlphaFoldDB" id="A0A6C2CAH3"/>
<dbReference type="CDD" id="cd02042">
    <property type="entry name" value="ParAB_family"/>
    <property type="match status" value="1"/>
</dbReference>
<dbReference type="InterPro" id="IPR050678">
    <property type="entry name" value="DNA_Partitioning_ATPase"/>
</dbReference>
<dbReference type="InterPro" id="IPR025669">
    <property type="entry name" value="AAA_dom"/>
</dbReference>
<dbReference type="PANTHER" id="PTHR13696">
    <property type="entry name" value="P-LOOP CONTAINING NUCLEOSIDE TRIPHOSPHATE HYDROLASE"/>
    <property type="match status" value="1"/>
</dbReference>
<sequence>MANTKIVTFTGSKGGVGKTTILFNISSWLATNSKKILLIDADFQASLSSTFNVITNQHTLLDVFMGGEPTVRHVAENIDLIPASPNLDQVETLIQGKMFREYMLLNWMHKNEDLIYTYDYVFIDTHPEFSMLTKNMIAVSDAVIVPLEPSEYGFTQLKNQFELRMAEFREASIDPRTNTSDIDAQVFFVGSKARTTTTSSRLFREELLSIPNNIGVIKFSEIMPTSTFTKVAVTNMSADKLRSYKGYKDHLVDEFSKIQRVIDNLN</sequence>
<name>A0A6C2CAH3_9LACO</name>
<dbReference type="RefSeq" id="WP_148621644.1">
    <property type="nucleotide sequence ID" value="NZ_SDGZ01000003.1"/>
</dbReference>
<protein>
    <submittedName>
        <fullName evidence="2">ParA family protein</fullName>
    </submittedName>
</protein>
<evidence type="ECO:0000259" key="1">
    <source>
        <dbReference type="Pfam" id="PF13614"/>
    </source>
</evidence>
<evidence type="ECO:0000313" key="2">
    <source>
        <dbReference type="EMBL" id="TYC51058.1"/>
    </source>
</evidence>
<comment type="caution">
    <text evidence="2">The sequence shown here is derived from an EMBL/GenBank/DDBJ whole genome shotgun (WGS) entry which is preliminary data.</text>
</comment>
<dbReference type="PANTHER" id="PTHR13696:SF52">
    <property type="entry name" value="PARA FAMILY PROTEIN CT_582"/>
    <property type="match status" value="1"/>
</dbReference>
<dbReference type="Gene3D" id="3.40.50.300">
    <property type="entry name" value="P-loop containing nucleotide triphosphate hydrolases"/>
    <property type="match status" value="1"/>
</dbReference>
<keyword evidence="3" id="KW-1185">Reference proteome</keyword>
<accession>A0A6C2CAH3</accession>
<dbReference type="SUPFAM" id="SSF52540">
    <property type="entry name" value="P-loop containing nucleoside triphosphate hydrolases"/>
    <property type="match status" value="1"/>
</dbReference>
<evidence type="ECO:0000313" key="3">
    <source>
        <dbReference type="Proteomes" id="UP000371977"/>
    </source>
</evidence>
<dbReference type="Pfam" id="PF13614">
    <property type="entry name" value="AAA_31"/>
    <property type="match status" value="1"/>
</dbReference>
<organism evidence="2 3">
    <name type="scientific">Weissella muntiaci</name>
    <dbReference type="NCBI Taxonomy" id="2508881"/>
    <lineage>
        <taxon>Bacteria</taxon>
        <taxon>Bacillati</taxon>
        <taxon>Bacillota</taxon>
        <taxon>Bacilli</taxon>
        <taxon>Lactobacillales</taxon>
        <taxon>Lactobacillaceae</taxon>
        <taxon>Weissella</taxon>
    </lineage>
</organism>
<gene>
    <name evidence="2" type="ORF">ESZ50_00555</name>
</gene>
<dbReference type="Proteomes" id="UP000371977">
    <property type="component" value="Unassembled WGS sequence"/>
</dbReference>
<dbReference type="OrthoDB" id="9791162at2"/>
<dbReference type="EMBL" id="SDGZ01000003">
    <property type="protein sequence ID" value="TYC51058.1"/>
    <property type="molecule type" value="Genomic_DNA"/>
</dbReference>
<feature type="domain" description="AAA" evidence="1">
    <location>
        <begin position="4"/>
        <end position="157"/>
    </location>
</feature>
<reference evidence="2 3" key="1">
    <citation type="submission" date="2019-01" db="EMBL/GenBank/DDBJ databases">
        <title>Weissella sp. nov., a novel lactic acid bacterium isolated from animal feces.</title>
        <authorList>
            <person name="Wang L.-T."/>
        </authorList>
    </citation>
    <scope>NUCLEOTIDE SEQUENCE [LARGE SCALE GENOMIC DNA]</scope>
    <source>
        <strain evidence="2 3">8H-2</strain>
    </source>
</reference>